<dbReference type="FunFam" id="1.25.10.10:FF:001255">
    <property type="entry name" value="Exportin 1"/>
    <property type="match status" value="1"/>
</dbReference>
<gene>
    <name evidence="9" type="ORF">Fcan01_08655</name>
</gene>
<keyword evidence="6" id="KW-0539">Nucleus</keyword>
<evidence type="ECO:0000256" key="2">
    <source>
        <dbReference type="ARBA" id="ARBA00009466"/>
    </source>
</evidence>
<dbReference type="SUPFAM" id="SSF48371">
    <property type="entry name" value="ARM repeat"/>
    <property type="match status" value="1"/>
</dbReference>
<dbReference type="InterPro" id="IPR014877">
    <property type="entry name" value="XPO1_C_dom"/>
</dbReference>
<dbReference type="OMA" id="WAFKHNN"/>
<dbReference type="Pfam" id="PF18777">
    <property type="entry name" value="CRM1_repeat"/>
    <property type="match status" value="1"/>
</dbReference>
<evidence type="ECO:0000256" key="6">
    <source>
        <dbReference type="ARBA" id="ARBA00023242"/>
    </source>
</evidence>
<dbReference type="Gene3D" id="6.10.250.450">
    <property type="match status" value="1"/>
</dbReference>
<keyword evidence="10" id="KW-1185">Reference proteome</keyword>
<evidence type="ECO:0000313" key="10">
    <source>
        <dbReference type="Proteomes" id="UP000198287"/>
    </source>
</evidence>
<dbReference type="STRING" id="158441.A0A226EDR6"/>
<dbReference type="OrthoDB" id="27218at2759"/>
<dbReference type="PANTHER" id="PTHR11223">
    <property type="entry name" value="EXPORTIN 1/5"/>
    <property type="match status" value="1"/>
</dbReference>
<comment type="caution">
    <text evidence="9">The sequence shown here is derived from an EMBL/GenBank/DDBJ whole genome shotgun (WGS) entry which is preliminary data.</text>
</comment>
<feature type="domain" description="Importin N-terminal" evidence="8">
    <location>
        <begin position="41"/>
        <end position="107"/>
    </location>
</feature>
<dbReference type="GO" id="GO:0051028">
    <property type="term" value="P:mRNA transport"/>
    <property type="evidence" value="ECO:0007669"/>
    <property type="project" value="UniProtKB-KW"/>
</dbReference>
<dbReference type="InterPro" id="IPR041235">
    <property type="entry name" value="Exp1_repeat_2"/>
</dbReference>
<dbReference type="InterPro" id="IPR045065">
    <property type="entry name" value="XPO1/5"/>
</dbReference>
<dbReference type="GO" id="GO:0005634">
    <property type="term" value="C:nucleus"/>
    <property type="evidence" value="ECO:0007669"/>
    <property type="project" value="UniProtKB-SubCell"/>
</dbReference>
<dbReference type="Gene3D" id="1.25.10.10">
    <property type="entry name" value="Leucine-rich Repeat Variant"/>
    <property type="match status" value="2"/>
</dbReference>
<dbReference type="Pfam" id="PF18787">
    <property type="entry name" value="CRM1_repeat_3"/>
    <property type="match status" value="1"/>
</dbReference>
<evidence type="ECO:0000256" key="4">
    <source>
        <dbReference type="ARBA" id="ARBA00022816"/>
    </source>
</evidence>
<dbReference type="GO" id="GO:0006611">
    <property type="term" value="P:protein export from nucleus"/>
    <property type="evidence" value="ECO:0007669"/>
    <property type="project" value="InterPro"/>
</dbReference>
<accession>A0A226EDR6</accession>
<dbReference type="PANTHER" id="PTHR11223:SF2">
    <property type="entry name" value="EXPORTIN-1"/>
    <property type="match status" value="1"/>
</dbReference>
<dbReference type="SMART" id="SM01102">
    <property type="entry name" value="CRM1_C"/>
    <property type="match status" value="1"/>
</dbReference>
<evidence type="ECO:0000256" key="1">
    <source>
        <dbReference type="ARBA" id="ARBA00004123"/>
    </source>
</evidence>
<dbReference type="InterPro" id="IPR040485">
    <property type="entry name" value="XPO1_repeat_3"/>
</dbReference>
<proteinExistence type="inferred from homology"/>
<dbReference type="AlphaFoldDB" id="A0A226EDR6"/>
<dbReference type="GO" id="GO:0031267">
    <property type="term" value="F:small GTPase binding"/>
    <property type="evidence" value="ECO:0007669"/>
    <property type="project" value="InterPro"/>
</dbReference>
<evidence type="ECO:0000313" key="9">
    <source>
        <dbReference type="EMBL" id="OXA55378.1"/>
    </source>
</evidence>
<dbReference type="PROSITE" id="PS50166">
    <property type="entry name" value="IMPORTIN_B_NT"/>
    <property type="match status" value="1"/>
</dbReference>
<keyword evidence="4" id="KW-0509">mRNA transport</keyword>
<dbReference type="Pfam" id="PF03810">
    <property type="entry name" value="IBN_N"/>
    <property type="match status" value="1"/>
</dbReference>
<dbReference type="EMBL" id="LNIX01000004">
    <property type="protein sequence ID" value="OXA55378.1"/>
    <property type="molecule type" value="Genomic_DNA"/>
</dbReference>
<evidence type="ECO:0000256" key="7">
    <source>
        <dbReference type="ARBA" id="ARBA00073514"/>
    </source>
</evidence>
<dbReference type="InterPro" id="IPR011989">
    <property type="entry name" value="ARM-like"/>
</dbReference>
<dbReference type="GO" id="GO:0005049">
    <property type="term" value="F:nuclear export signal receptor activity"/>
    <property type="evidence" value="ECO:0007669"/>
    <property type="project" value="InterPro"/>
</dbReference>
<evidence type="ECO:0000259" key="8">
    <source>
        <dbReference type="PROSITE" id="PS50166"/>
    </source>
</evidence>
<dbReference type="InterPro" id="IPR041123">
    <property type="entry name" value="CRM1_repeat"/>
</dbReference>
<name>A0A226EDR6_FOLCA</name>
<dbReference type="InterPro" id="IPR001494">
    <property type="entry name" value="Importin-beta_N"/>
</dbReference>
<keyword evidence="5" id="KW-0653">Protein transport</keyword>
<protein>
    <recommendedName>
        <fullName evidence="7">Exportin-1</fullName>
    </recommendedName>
</protein>
<dbReference type="GO" id="GO:0000056">
    <property type="term" value="P:ribosomal small subunit export from nucleus"/>
    <property type="evidence" value="ECO:0007669"/>
    <property type="project" value="TreeGrafter"/>
</dbReference>
<dbReference type="Proteomes" id="UP000198287">
    <property type="component" value="Unassembled WGS sequence"/>
</dbReference>
<dbReference type="GO" id="GO:0000055">
    <property type="term" value="P:ribosomal large subunit export from nucleus"/>
    <property type="evidence" value="ECO:0007669"/>
    <property type="project" value="TreeGrafter"/>
</dbReference>
<comment type="similarity">
    <text evidence="2">Belongs to the exportin family.</text>
</comment>
<dbReference type="SMART" id="SM00913">
    <property type="entry name" value="IBN_N"/>
    <property type="match status" value="1"/>
</dbReference>
<reference evidence="9 10" key="1">
    <citation type="submission" date="2015-12" db="EMBL/GenBank/DDBJ databases">
        <title>The genome of Folsomia candida.</title>
        <authorList>
            <person name="Faddeeva A."/>
            <person name="Derks M.F."/>
            <person name="Anvar Y."/>
            <person name="Smit S."/>
            <person name="Van Straalen N."/>
            <person name="Roelofs D."/>
        </authorList>
    </citation>
    <scope>NUCLEOTIDE SEQUENCE [LARGE SCALE GENOMIC DNA]</scope>
    <source>
        <strain evidence="9 10">VU population</strain>
        <tissue evidence="9">Whole body</tissue>
    </source>
</reference>
<evidence type="ECO:0000256" key="5">
    <source>
        <dbReference type="ARBA" id="ARBA00022927"/>
    </source>
</evidence>
<dbReference type="InterPro" id="IPR016024">
    <property type="entry name" value="ARM-type_fold"/>
</dbReference>
<keyword evidence="3" id="KW-0813">Transport</keyword>
<dbReference type="InterPro" id="IPR013598">
    <property type="entry name" value="Exportin-1/Importin-b-like"/>
</dbReference>
<dbReference type="Pfam" id="PF08389">
    <property type="entry name" value="Xpo1"/>
    <property type="match status" value="1"/>
</dbReference>
<dbReference type="Pfam" id="PF18784">
    <property type="entry name" value="CRM1_repeat_2"/>
    <property type="match status" value="1"/>
</dbReference>
<evidence type="ECO:0000256" key="3">
    <source>
        <dbReference type="ARBA" id="ARBA00022448"/>
    </source>
</evidence>
<dbReference type="Pfam" id="PF08767">
    <property type="entry name" value="CRM1_C"/>
    <property type="match status" value="1"/>
</dbReference>
<organism evidence="9 10">
    <name type="scientific">Folsomia candida</name>
    <name type="common">Springtail</name>
    <dbReference type="NCBI Taxonomy" id="158441"/>
    <lineage>
        <taxon>Eukaryota</taxon>
        <taxon>Metazoa</taxon>
        <taxon>Ecdysozoa</taxon>
        <taxon>Arthropoda</taxon>
        <taxon>Hexapoda</taxon>
        <taxon>Collembola</taxon>
        <taxon>Entomobryomorpha</taxon>
        <taxon>Isotomoidea</taxon>
        <taxon>Isotomidae</taxon>
        <taxon>Proisotominae</taxon>
        <taxon>Folsomia</taxon>
    </lineage>
</organism>
<sequence length="1152" mass="130795">MIIPSDTGAKLLDFTQRLDIDLLDHVVSCMYGGTGEQQKLAQEILTTLKNHPESWTRVDTILEYSQNQQTKYYALQILEQVIKTRWKALPRVQCEGIKKFIVALIIKTSSVPGALEGDQRVYVNKLNIILVQILKREWPKNWTTFIPDIVGASKTNESLCQNNMAILKLLSEEVFDFSSGQMTQTKAKHLKDTMCQEFSQIFNLCQFVMENTTSPGLVLATLETLLRFLNWIPLGYIFETELISVLTKKFLSSPPFRNPTLKCLTEIASVTVTNYDPKFIQLFTQTMSELETMIPLSINIREAYSRGADKEQQFIQNLAMFLCTFLKEHGQLAESQAPDVLVKGLQYLALISEVDDVEIFKICLEYWNALASELYRETPFPTSPTPLFLTPIQPSSTSFESNRRIFYAPLLSRVRFTMISRMAKPEEVLVVENEHGEVVREFMKDTDSINLYKNMRETLVYLTHLDCSDTEKIMTKKLQNQVNGSEWSWKNLNTLCWAIGSISGSMHDEDEKRFIVTVIKDLLGLCEQKKGKDNKAIIASNIMYVVGQYPRFLRAHWKFLKTVVNKLFEFMHETHDGVQDMACDTFIKIAQKCRRHFVTVQMGEICPFIEEILTTTSTIICDLMPGQVHTFYEAVGYMISAQTDSIVQEALIEKYMALPNQVWDEIISQAATNVSVLKEIECVRQLGSILKTNVRAVKSLGHVYVVQTLFDRLSRSNFSSLSGLLGAKSPEVRSVLLAAKSPKVRTISPDIAIFCPVPGRMKFAKKTISQWARLVEIFASKEKKACTKLGRIYLDMLNVYKVMSDNITTAIGTYGESVTKQPIIKGIRVVKKETLKLISGWISRSNNPQMVLENFIPPLLDALLLDYQLCSVPSAREPEVLTTIAAIVNKLEGSITPQVPKIFDAVFECTLNMINKDFEEFPEHRLGFFEVVQAVTTHCFTAYLSIPPPQFKLVLDSIIWALKHTMRNVADIGLQILYTLLQSMSLQPAEIAQSFYETYFLDILQHIFSVVTDTSHTASLSMHATILAYLFSIVEMGRVQLPGAPAGSNGVVSVVQAYVADLLKRAFPHLTDNQVKITVQGMFSLDQDVNGFKEHLRDFLVQIREFTGEDDSDLYLEERESMLQQIETEKRKVQMSVPGILNPHEIAEDMQD</sequence>
<comment type="subcellular location">
    <subcellularLocation>
        <location evidence="1">Nucleus</location>
    </subcellularLocation>
</comment>
<dbReference type="FunFam" id="1.25.10.10:FF:000490">
    <property type="entry name" value="CRM1p Major karyopherin"/>
    <property type="match status" value="1"/>
</dbReference>
<dbReference type="GO" id="GO:0005737">
    <property type="term" value="C:cytoplasm"/>
    <property type="evidence" value="ECO:0007669"/>
    <property type="project" value="TreeGrafter"/>
</dbReference>